<feature type="region of interest" description="Disordered" evidence="1">
    <location>
        <begin position="125"/>
        <end position="149"/>
    </location>
</feature>
<proteinExistence type="predicted"/>
<dbReference type="InParanoid" id="A0A0P0VJZ6"/>
<dbReference type="EMBL" id="AP014958">
    <property type="protein sequence ID" value="BAS79023.1"/>
    <property type="molecule type" value="Genomic_DNA"/>
</dbReference>
<reference evidence="2 3" key="2">
    <citation type="journal article" date="2013" name="Plant Cell Physiol.">
        <title>Rice Annotation Project Database (RAP-DB): an integrative and interactive database for rice genomics.</title>
        <authorList>
            <person name="Sakai H."/>
            <person name="Lee S.S."/>
            <person name="Tanaka T."/>
            <person name="Numa H."/>
            <person name="Kim J."/>
            <person name="Kawahara Y."/>
            <person name="Wakimoto H."/>
            <person name="Yang C.C."/>
            <person name="Iwamoto M."/>
            <person name="Abe T."/>
            <person name="Yamada Y."/>
            <person name="Muto A."/>
            <person name="Inokuchi H."/>
            <person name="Ikemura T."/>
            <person name="Matsumoto T."/>
            <person name="Sasaki T."/>
            <person name="Itoh T."/>
        </authorList>
    </citation>
    <scope>NUCLEOTIDE SEQUENCE [LARGE SCALE GENOMIC DNA]</scope>
    <source>
        <strain evidence="3">cv. Nipponbare</strain>
    </source>
</reference>
<evidence type="ECO:0000313" key="3">
    <source>
        <dbReference type="Proteomes" id="UP000059680"/>
    </source>
</evidence>
<organism evidence="2 3">
    <name type="scientific">Oryza sativa subsp. japonica</name>
    <name type="common">Rice</name>
    <dbReference type="NCBI Taxonomy" id="39947"/>
    <lineage>
        <taxon>Eukaryota</taxon>
        <taxon>Viridiplantae</taxon>
        <taxon>Streptophyta</taxon>
        <taxon>Embryophyta</taxon>
        <taxon>Tracheophyta</taxon>
        <taxon>Spermatophyta</taxon>
        <taxon>Magnoliopsida</taxon>
        <taxon>Liliopsida</taxon>
        <taxon>Poales</taxon>
        <taxon>Poaceae</taxon>
        <taxon>BOP clade</taxon>
        <taxon>Oryzoideae</taxon>
        <taxon>Oryzeae</taxon>
        <taxon>Oryzinae</taxon>
        <taxon>Oryza</taxon>
        <taxon>Oryza sativa</taxon>
    </lineage>
</organism>
<protein>
    <submittedName>
        <fullName evidence="2">Os02g0529850 protein</fullName>
    </submittedName>
</protein>
<feature type="non-terminal residue" evidence="2">
    <location>
        <position position="291"/>
    </location>
</feature>
<evidence type="ECO:0000313" key="2">
    <source>
        <dbReference type="EMBL" id="BAS79023.1"/>
    </source>
</evidence>
<accession>A0A0P0VJZ6</accession>
<dbReference type="Gramene" id="Os02t0529850-00">
    <property type="protein sequence ID" value="Os02t0529850-00"/>
    <property type="gene ID" value="Os02g0529850"/>
</dbReference>
<reference evidence="3" key="1">
    <citation type="journal article" date="2005" name="Nature">
        <title>The map-based sequence of the rice genome.</title>
        <authorList>
            <consortium name="International rice genome sequencing project (IRGSP)"/>
            <person name="Matsumoto T."/>
            <person name="Wu J."/>
            <person name="Kanamori H."/>
            <person name="Katayose Y."/>
            <person name="Fujisawa M."/>
            <person name="Namiki N."/>
            <person name="Mizuno H."/>
            <person name="Yamamoto K."/>
            <person name="Antonio B.A."/>
            <person name="Baba T."/>
            <person name="Sakata K."/>
            <person name="Nagamura Y."/>
            <person name="Aoki H."/>
            <person name="Arikawa K."/>
            <person name="Arita K."/>
            <person name="Bito T."/>
            <person name="Chiden Y."/>
            <person name="Fujitsuka N."/>
            <person name="Fukunaka R."/>
            <person name="Hamada M."/>
            <person name="Harada C."/>
            <person name="Hayashi A."/>
            <person name="Hijishita S."/>
            <person name="Honda M."/>
            <person name="Hosokawa S."/>
            <person name="Ichikawa Y."/>
            <person name="Idonuma A."/>
            <person name="Iijima M."/>
            <person name="Ikeda M."/>
            <person name="Ikeno M."/>
            <person name="Ito K."/>
            <person name="Ito S."/>
            <person name="Ito T."/>
            <person name="Ito Y."/>
            <person name="Ito Y."/>
            <person name="Iwabuchi A."/>
            <person name="Kamiya K."/>
            <person name="Karasawa W."/>
            <person name="Kurita K."/>
            <person name="Katagiri S."/>
            <person name="Kikuta A."/>
            <person name="Kobayashi H."/>
            <person name="Kobayashi N."/>
            <person name="Machita K."/>
            <person name="Maehara T."/>
            <person name="Masukawa M."/>
            <person name="Mizubayashi T."/>
            <person name="Mukai Y."/>
            <person name="Nagasaki H."/>
            <person name="Nagata Y."/>
            <person name="Naito S."/>
            <person name="Nakashima M."/>
            <person name="Nakama Y."/>
            <person name="Nakamichi Y."/>
            <person name="Nakamura M."/>
            <person name="Meguro A."/>
            <person name="Negishi M."/>
            <person name="Ohta I."/>
            <person name="Ohta T."/>
            <person name="Okamoto M."/>
            <person name="Ono N."/>
            <person name="Saji S."/>
            <person name="Sakaguchi M."/>
            <person name="Sakai K."/>
            <person name="Shibata M."/>
            <person name="Shimokawa T."/>
            <person name="Song J."/>
            <person name="Takazaki Y."/>
            <person name="Terasawa K."/>
            <person name="Tsugane M."/>
            <person name="Tsuji K."/>
            <person name="Ueda S."/>
            <person name="Waki K."/>
            <person name="Yamagata H."/>
            <person name="Yamamoto M."/>
            <person name="Yamamoto S."/>
            <person name="Yamane H."/>
            <person name="Yoshiki S."/>
            <person name="Yoshihara R."/>
            <person name="Yukawa K."/>
            <person name="Zhong H."/>
            <person name="Yano M."/>
            <person name="Yuan Q."/>
            <person name="Ouyang S."/>
            <person name="Liu J."/>
            <person name="Jones K.M."/>
            <person name="Gansberger K."/>
            <person name="Moffat K."/>
            <person name="Hill J."/>
            <person name="Bera J."/>
            <person name="Fadrosh D."/>
            <person name="Jin S."/>
            <person name="Johri S."/>
            <person name="Kim M."/>
            <person name="Overton L."/>
            <person name="Reardon M."/>
            <person name="Tsitrin T."/>
            <person name="Vuong H."/>
            <person name="Weaver B."/>
            <person name="Ciecko A."/>
            <person name="Tallon L."/>
            <person name="Jackson J."/>
            <person name="Pai G."/>
            <person name="Aken S.V."/>
            <person name="Utterback T."/>
            <person name="Reidmuller S."/>
            <person name="Feldblyum T."/>
            <person name="Hsiao J."/>
            <person name="Zismann V."/>
            <person name="Iobst S."/>
            <person name="de Vazeille A.R."/>
            <person name="Buell C.R."/>
            <person name="Ying K."/>
            <person name="Li Y."/>
            <person name="Lu T."/>
            <person name="Huang Y."/>
            <person name="Zhao Q."/>
            <person name="Feng Q."/>
            <person name="Zhang L."/>
            <person name="Zhu J."/>
            <person name="Weng Q."/>
            <person name="Mu J."/>
            <person name="Lu Y."/>
            <person name="Fan D."/>
            <person name="Liu Y."/>
            <person name="Guan J."/>
            <person name="Zhang Y."/>
            <person name="Yu S."/>
            <person name="Liu X."/>
            <person name="Zhang Y."/>
            <person name="Hong G."/>
            <person name="Han B."/>
            <person name="Choisne N."/>
            <person name="Demange N."/>
            <person name="Orjeda G."/>
            <person name="Samain S."/>
            <person name="Cattolico L."/>
            <person name="Pelletier E."/>
            <person name="Couloux A."/>
            <person name="Segurens B."/>
            <person name="Wincker P."/>
            <person name="D'Hont A."/>
            <person name="Scarpelli C."/>
            <person name="Weissenbach J."/>
            <person name="Salanoubat M."/>
            <person name="Quetier F."/>
            <person name="Yu Y."/>
            <person name="Kim H.R."/>
            <person name="Rambo T."/>
            <person name="Currie J."/>
            <person name="Collura K."/>
            <person name="Luo M."/>
            <person name="Yang T."/>
            <person name="Ammiraju J.S.S."/>
            <person name="Engler F."/>
            <person name="Soderlund C."/>
            <person name="Wing R.A."/>
            <person name="Palmer L.E."/>
            <person name="de la Bastide M."/>
            <person name="Spiegel L."/>
            <person name="Nascimento L."/>
            <person name="Zutavern T."/>
            <person name="O'Shaughnessy A."/>
            <person name="Dike S."/>
            <person name="Dedhia N."/>
            <person name="Preston R."/>
            <person name="Balija V."/>
            <person name="McCombie W.R."/>
            <person name="Chow T."/>
            <person name="Chen H."/>
            <person name="Chung M."/>
            <person name="Chen C."/>
            <person name="Shaw J."/>
            <person name="Wu H."/>
            <person name="Hsiao K."/>
            <person name="Chao Y."/>
            <person name="Chu M."/>
            <person name="Cheng C."/>
            <person name="Hour A."/>
            <person name="Lee P."/>
            <person name="Lin S."/>
            <person name="Lin Y."/>
            <person name="Liou J."/>
            <person name="Liu S."/>
            <person name="Hsing Y."/>
            <person name="Raghuvanshi S."/>
            <person name="Mohanty A."/>
            <person name="Bharti A.K."/>
            <person name="Gaur A."/>
            <person name="Gupta V."/>
            <person name="Kumar D."/>
            <person name="Ravi V."/>
            <person name="Vij S."/>
            <person name="Kapur A."/>
            <person name="Khurana P."/>
            <person name="Khurana P."/>
            <person name="Khurana J.P."/>
            <person name="Tyagi A.K."/>
            <person name="Gaikwad K."/>
            <person name="Singh A."/>
            <person name="Dalal V."/>
            <person name="Srivastava S."/>
            <person name="Dixit A."/>
            <person name="Pal A.K."/>
            <person name="Ghazi I.A."/>
            <person name="Yadav M."/>
            <person name="Pandit A."/>
            <person name="Bhargava A."/>
            <person name="Sureshbabu K."/>
            <person name="Batra K."/>
            <person name="Sharma T.R."/>
            <person name="Mohapatra T."/>
            <person name="Singh N.K."/>
            <person name="Messing J."/>
            <person name="Nelson A.B."/>
            <person name="Fuks G."/>
            <person name="Kavchok S."/>
            <person name="Keizer G."/>
            <person name="Linton E."/>
            <person name="Llaca V."/>
            <person name="Song R."/>
            <person name="Tanyolac B."/>
            <person name="Young S."/>
            <person name="Ho-Il K."/>
            <person name="Hahn J.H."/>
            <person name="Sangsakoo G."/>
            <person name="Vanavichit A."/>
            <person name="de Mattos Luiz.A.T."/>
            <person name="Zimmer P.D."/>
            <person name="Malone G."/>
            <person name="Dellagostin O."/>
            <person name="de Oliveira A.C."/>
            <person name="Bevan M."/>
            <person name="Bancroft I."/>
            <person name="Minx P."/>
            <person name="Cordum H."/>
            <person name="Wilson R."/>
            <person name="Cheng Z."/>
            <person name="Jin W."/>
            <person name="Jiang J."/>
            <person name="Leong S.A."/>
            <person name="Iwama H."/>
            <person name="Gojobori T."/>
            <person name="Itoh T."/>
            <person name="Niimura Y."/>
            <person name="Fujii Y."/>
            <person name="Habara T."/>
            <person name="Sakai H."/>
            <person name="Sato Y."/>
            <person name="Wilson G."/>
            <person name="Kumar K."/>
            <person name="McCouch S."/>
            <person name="Juretic N."/>
            <person name="Hoen D."/>
            <person name="Wright S."/>
            <person name="Bruskiewich R."/>
            <person name="Bureau T."/>
            <person name="Miyao A."/>
            <person name="Hirochika H."/>
            <person name="Nishikawa T."/>
            <person name="Kadowaki K."/>
            <person name="Sugiura M."/>
            <person name="Burr B."/>
            <person name="Sasaki T."/>
        </authorList>
    </citation>
    <scope>NUCLEOTIDE SEQUENCE [LARGE SCALE GENOMIC DNA]</scope>
    <source>
        <strain evidence="3">cv. Nipponbare</strain>
    </source>
</reference>
<dbReference type="FunCoup" id="A0A0P0VJZ6">
    <property type="interactions" value="331"/>
</dbReference>
<name>A0A0P0VJZ6_ORYSJ</name>
<sequence>MISFVIGIGVPPSFCSPSRTLRKQSFPAAAAAASSPPSPPLPMYPSCSRTMSAMIRSILFRLARPLRGAAPSIRASLDDGKRSATVSQVSWFLASWSAPRNSSRYLHRPPTEHLITTSLTSLPSLSVRSTAAPPPPASSRTRRATSSSRTRLNDLTRVAVRSSCVHSLRSCRHRSPYGEKKMSLASKETVATVLVTWRSANLRSWFLRISRAASGVDATTAGTSPSHSCIRGPCFCDRARSALWVFGLLARWWMLPITGSVHGPGGRFSLGFLEIETSLERRMARSIDKAR</sequence>
<dbReference type="PaxDb" id="39947-A0A0P0VJZ6"/>
<dbReference type="Proteomes" id="UP000059680">
    <property type="component" value="Chromosome 2"/>
</dbReference>
<gene>
    <name evidence="2" type="ordered locus">Os02g0529850</name>
    <name evidence="2" type="ORF">OSNPB_020529850</name>
</gene>
<keyword evidence="3" id="KW-1185">Reference proteome</keyword>
<dbReference type="AlphaFoldDB" id="A0A0P0VJZ6"/>
<reference evidence="2 3" key="3">
    <citation type="journal article" date="2013" name="Rice">
        <title>Improvement of the Oryza sativa Nipponbare reference genome using next generation sequence and optical map data.</title>
        <authorList>
            <person name="Kawahara Y."/>
            <person name="de la Bastide M."/>
            <person name="Hamilton J.P."/>
            <person name="Kanamori H."/>
            <person name="McCombie W.R."/>
            <person name="Ouyang S."/>
            <person name="Schwartz D.C."/>
            <person name="Tanaka T."/>
            <person name="Wu J."/>
            <person name="Zhou S."/>
            <person name="Childs K.L."/>
            <person name="Davidson R.M."/>
            <person name="Lin H."/>
            <person name="Quesada-Ocampo L."/>
            <person name="Vaillancourt B."/>
            <person name="Sakai H."/>
            <person name="Lee S.S."/>
            <person name="Kim J."/>
            <person name="Numa H."/>
            <person name="Itoh T."/>
            <person name="Buell C.R."/>
            <person name="Matsumoto T."/>
        </authorList>
    </citation>
    <scope>NUCLEOTIDE SEQUENCE [LARGE SCALE GENOMIC DNA]</scope>
    <source>
        <strain evidence="3">cv. Nipponbare</strain>
    </source>
</reference>
<evidence type="ECO:0000256" key="1">
    <source>
        <dbReference type="SAM" id="MobiDB-lite"/>
    </source>
</evidence>